<protein>
    <submittedName>
        <fullName evidence="1">Uncharacterized protein</fullName>
    </submittedName>
</protein>
<organism evidence="1 2">
    <name type="scientific">Polypedilum vanderplanki</name>
    <name type="common">Sleeping chironomid midge</name>
    <dbReference type="NCBI Taxonomy" id="319348"/>
    <lineage>
        <taxon>Eukaryota</taxon>
        <taxon>Metazoa</taxon>
        <taxon>Ecdysozoa</taxon>
        <taxon>Arthropoda</taxon>
        <taxon>Hexapoda</taxon>
        <taxon>Insecta</taxon>
        <taxon>Pterygota</taxon>
        <taxon>Neoptera</taxon>
        <taxon>Endopterygota</taxon>
        <taxon>Diptera</taxon>
        <taxon>Nematocera</taxon>
        <taxon>Chironomoidea</taxon>
        <taxon>Chironomidae</taxon>
        <taxon>Chironominae</taxon>
        <taxon>Polypedilum</taxon>
        <taxon>Polypedilum</taxon>
    </lineage>
</organism>
<keyword evidence="2" id="KW-1185">Reference proteome</keyword>
<gene>
    <name evidence="1" type="ORF">PVAND_008043</name>
</gene>
<sequence length="181" mass="21143">MELPHNYASPKHQRYPMSPWYSHDYYNNWILNPDDRRHFPDSQTFFSSMRNSKKNHHFYSDKLHKAQQLDTSPSSIKRTKRKAKVDESTIKKDTGKELIKNLTPLPGFLQTFGQTEIGKFSEAFYISSDSPHYQYNESDIDSPQPYDFDSLDGPIPKSFYICGSENDSPMSSFSEIMCKDF</sequence>
<evidence type="ECO:0000313" key="2">
    <source>
        <dbReference type="Proteomes" id="UP001107558"/>
    </source>
</evidence>
<dbReference type="OrthoDB" id="6247875at2759"/>
<accession>A0A9J6C8H3</accession>
<comment type="caution">
    <text evidence="1">The sequence shown here is derived from an EMBL/GenBank/DDBJ whole genome shotgun (WGS) entry which is preliminary data.</text>
</comment>
<dbReference type="AlphaFoldDB" id="A0A9J6C8H3"/>
<dbReference type="Proteomes" id="UP001107558">
    <property type="component" value="Chromosome 2"/>
</dbReference>
<dbReference type="EMBL" id="JADBJN010000002">
    <property type="protein sequence ID" value="KAG5678361.1"/>
    <property type="molecule type" value="Genomic_DNA"/>
</dbReference>
<evidence type="ECO:0000313" key="1">
    <source>
        <dbReference type="EMBL" id="KAG5678361.1"/>
    </source>
</evidence>
<proteinExistence type="predicted"/>
<name>A0A9J6C8H3_POLVA</name>
<reference evidence="1" key="1">
    <citation type="submission" date="2021-03" db="EMBL/GenBank/DDBJ databases">
        <title>Chromosome level genome of the anhydrobiotic midge Polypedilum vanderplanki.</title>
        <authorList>
            <person name="Yoshida Y."/>
            <person name="Kikawada T."/>
            <person name="Gusev O."/>
        </authorList>
    </citation>
    <scope>NUCLEOTIDE SEQUENCE</scope>
    <source>
        <strain evidence="1">NIAS01</strain>
        <tissue evidence="1">Whole body or cell culture</tissue>
    </source>
</reference>